<dbReference type="InterPro" id="IPR023867">
    <property type="entry name" value="Sulphatase_maturase_rSAM"/>
</dbReference>
<proteinExistence type="inferred from homology"/>
<evidence type="ECO:0000259" key="6">
    <source>
        <dbReference type="Pfam" id="PF04055"/>
    </source>
</evidence>
<dbReference type="InterPro" id="IPR013785">
    <property type="entry name" value="Aldolase_TIM"/>
</dbReference>
<evidence type="ECO:0000256" key="4">
    <source>
        <dbReference type="ARBA" id="ARBA00023014"/>
    </source>
</evidence>
<dbReference type="Pfam" id="PF04055">
    <property type="entry name" value="Radical_SAM"/>
    <property type="match status" value="1"/>
</dbReference>
<organism evidence="7 8">
    <name type="scientific">candidate division WWE3 bacterium</name>
    <dbReference type="NCBI Taxonomy" id="2053526"/>
    <lineage>
        <taxon>Bacteria</taxon>
        <taxon>Katanobacteria</taxon>
    </lineage>
</organism>
<dbReference type="PANTHER" id="PTHR43273:SF3">
    <property type="entry name" value="ANAEROBIC SULFATASE-MATURATING ENZYME HOMOLOG ASLB-RELATED"/>
    <property type="match status" value="1"/>
</dbReference>
<comment type="caution">
    <text evidence="7">The sequence shown here is derived from an EMBL/GenBank/DDBJ whole genome shotgun (WGS) entry which is preliminary data.</text>
</comment>
<reference evidence="7 8" key="1">
    <citation type="journal article" date="2020" name="Biotechnol. Biofuels">
        <title>New insights from the biogas microbiome by comprehensive genome-resolved metagenomics of nearly 1600 species originating from multiple anaerobic digesters.</title>
        <authorList>
            <person name="Campanaro S."/>
            <person name="Treu L."/>
            <person name="Rodriguez-R L.M."/>
            <person name="Kovalovszki A."/>
            <person name="Ziels R.M."/>
            <person name="Maus I."/>
            <person name="Zhu X."/>
            <person name="Kougias P.G."/>
            <person name="Basile A."/>
            <person name="Luo G."/>
            <person name="Schluter A."/>
            <person name="Konstantinidis K.T."/>
            <person name="Angelidaki I."/>
        </authorList>
    </citation>
    <scope>NUCLEOTIDE SEQUENCE [LARGE SCALE GENOMIC DNA]</scope>
    <source>
        <strain evidence="7">AS27yjCOA_165</strain>
    </source>
</reference>
<name>A0A7X9HIC8_UNCKA</name>
<keyword evidence="1" id="KW-0949">S-adenosyl-L-methionine</keyword>
<dbReference type="CDD" id="cd01335">
    <property type="entry name" value="Radical_SAM"/>
    <property type="match status" value="1"/>
</dbReference>
<evidence type="ECO:0000313" key="8">
    <source>
        <dbReference type="Proteomes" id="UP000526033"/>
    </source>
</evidence>
<sequence length="417" mass="45693">MNVMPCVVSLPGVRNYAVISPGLLLFGLGATPDDLTSLVNEAQNDTVDTAEAHDDAFSTIGLIPTFDCNQRCIYCYSKGGETCEIMPLDIAKDTIRYLKESEKQDVLKIHLVGGGEPLLNKQWIFEVSQYASALFKVVEFHIVSNGTFDDDVLQWIFAHNCVVRISYDGAMHESQRPLATGKSSKELVRSNIKALVSHPVPVMVQCIITAPGLGTLRQTIDDVASMGVEVIKFEAARATDVSRFVPGIEPNPCEYAAALLDAIAYVGENYPDMMVDTGYFSEPSEDYYCGMCGGNKMLTPHGLITACLEVSRPTDPYAEQLIFGSVVNGTVILNQDKLDYLSGLNYTEELGGCLICNLRMICHGGCPMEGIWEYGFPLRKSSYNCKVAHSFLPRLLLLLAENPDLAKVLTNDPDITC</sequence>
<dbReference type="SFLD" id="SFLDS00029">
    <property type="entry name" value="Radical_SAM"/>
    <property type="match status" value="1"/>
</dbReference>
<dbReference type="PANTHER" id="PTHR43273">
    <property type="entry name" value="ANAEROBIC SULFATASE-MATURATING ENZYME HOMOLOG ASLB-RELATED"/>
    <property type="match status" value="1"/>
</dbReference>
<dbReference type="GO" id="GO:0051536">
    <property type="term" value="F:iron-sulfur cluster binding"/>
    <property type="evidence" value="ECO:0007669"/>
    <property type="project" value="UniProtKB-KW"/>
</dbReference>
<dbReference type="EMBL" id="JAAZNL010000069">
    <property type="protein sequence ID" value="NMB70509.1"/>
    <property type="molecule type" value="Genomic_DNA"/>
</dbReference>
<keyword evidence="4" id="KW-0411">Iron-sulfur</keyword>
<evidence type="ECO:0000256" key="3">
    <source>
        <dbReference type="ARBA" id="ARBA00023004"/>
    </source>
</evidence>
<dbReference type="Gene3D" id="3.20.20.70">
    <property type="entry name" value="Aldolase class I"/>
    <property type="match status" value="1"/>
</dbReference>
<evidence type="ECO:0000256" key="5">
    <source>
        <dbReference type="ARBA" id="ARBA00023601"/>
    </source>
</evidence>
<protein>
    <submittedName>
        <fullName evidence="7">Radical SAM protein</fullName>
    </submittedName>
</protein>
<dbReference type="SFLD" id="SFLDG01067">
    <property type="entry name" value="SPASM/twitch_domain_containing"/>
    <property type="match status" value="1"/>
</dbReference>
<evidence type="ECO:0000313" key="7">
    <source>
        <dbReference type="EMBL" id="NMB70509.1"/>
    </source>
</evidence>
<comment type="similarity">
    <text evidence="5">Belongs to the radical SAM superfamily. Anaerobic sulfatase-maturating enzyme family.</text>
</comment>
<feature type="domain" description="Radical SAM core" evidence="6">
    <location>
        <begin position="63"/>
        <end position="212"/>
    </location>
</feature>
<evidence type="ECO:0000256" key="2">
    <source>
        <dbReference type="ARBA" id="ARBA00022723"/>
    </source>
</evidence>
<keyword evidence="2" id="KW-0479">Metal-binding</keyword>
<dbReference type="GO" id="GO:0016491">
    <property type="term" value="F:oxidoreductase activity"/>
    <property type="evidence" value="ECO:0007669"/>
    <property type="project" value="InterPro"/>
</dbReference>
<dbReference type="AlphaFoldDB" id="A0A7X9HIC8"/>
<evidence type="ECO:0000256" key="1">
    <source>
        <dbReference type="ARBA" id="ARBA00022691"/>
    </source>
</evidence>
<dbReference type="InterPro" id="IPR058240">
    <property type="entry name" value="rSAM_sf"/>
</dbReference>
<dbReference type="Proteomes" id="UP000526033">
    <property type="component" value="Unassembled WGS sequence"/>
</dbReference>
<keyword evidence="3" id="KW-0408">Iron</keyword>
<accession>A0A7X9HIC8</accession>
<gene>
    <name evidence="7" type="ORF">GYA27_04960</name>
</gene>
<dbReference type="GO" id="GO:0046872">
    <property type="term" value="F:metal ion binding"/>
    <property type="evidence" value="ECO:0007669"/>
    <property type="project" value="UniProtKB-KW"/>
</dbReference>
<dbReference type="InterPro" id="IPR007197">
    <property type="entry name" value="rSAM"/>
</dbReference>
<dbReference type="SUPFAM" id="SSF102114">
    <property type="entry name" value="Radical SAM enzymes"/>
    <property type="match status" value="1"/>
</dbReference>